<dbReference type="Proteomes" id="UP000244005">
    <property type="component" value="Unassembled WGS sequence"/>
</dbReference>
<dbReference type="PRINTS" id="PR00738">
    <property type="entry name" value="GLHYDRLASE20"/>
</dbReference>
<sequence>MRVSFRWCLPVAVGMVTLWRVVVILLVAAANLEVEVWGFRPKTVQPLYRSTGKWKARHAHRVEKDQTWIWPLPAEWSKGESTLLVDSQLELVVRGALNQSHVLEESFERYIAHIFVHLTEKDVVSKIKRRKWGGETLQKLVVNVVSDDETLQLGTDESYTLQVPAEGKTSEAYLEAATVYGALRGLETFSQLCRFNFSIKAVQIAETPWNVKDSPRFQFRGLLIDTSRHYLPVETIKKIIDSMAFAKLNVLHWHIVDTQSFPLEIPSYPDLWKGAYSKAERYTMDDARNIVEYARRRGINIMPELDSPGHAASWGVGYPKLWPSRDCQQPLDISSKLTFEVIAGILADFRNVFPFKLMHLGGDEVDTSCWNNTPHVNDWLEKRNLSAHDGYASFVLEVQKLAIALDWAPVNWEEPFNEFGNLLHPDTVVHEWLSNDLVPKIIATGRQCIVSNQDVWYLDHLDVPWELFYLNEPLTDLNSAEQQRLVIGGEVCMWGETADPSDIEATIWPRAAAAAERLWSPVHSANSTATARARLSRFRCLLNERGVGAGPVRNYYAREGPYEPGSCYDQ</sequence>
<dbReference type="GO" id="GO:0005975">
    <property type="term" value="P:carbohydrate metabolic process"/>
    <property type="evidence" value="ECO:0007669"/>
    <property type="project" value="InterPro"/>
</dbReference>
<evidence type="ECO:0000259" key="11">
    <source>
        <dbReference type="Pfam" id="PF14845"/>
    </source>
</evidence>
<dbReference type="SUPFAM" id="SSF55545">
    <property type="entry name" value="beta-N-acetylhexosaminidase-like domain"/>
    <property type="match status" value="1"/>
</dbReference>
<organism evidence="12 13">
    <name type="scientific">Marchantia polymorpha</name>
    <name type="common">Common liverwort</name>
    <name type="synonym">Marchantia aquatica</name>
    <dbReference type="NCBI Taxonomy" id="3197"/>
    <lineage>
        <taxon>Eukaryota</taxon>
        <taxon>Viridiplantae</taxon>
        <taxon>Streptophyta</taxon>
        <taxon>Embryophyta</taxon>
        <taxon>Marchantiophyta</taxon>
        <taxon>Marchantiopsida</taxon>
        <taxon>Marchantiidae</taxon>
        <taxon>Marchantiales</taxon>
        <taxon>Marchantiaceae</taxon>
        <taxon>Marchantia</taxon>
    </lineage>
</organism>
<dbReference type="GO" id="GO:0006491">
    <property type="term" value="P:N-glycan processing"/>
    <property type="evidence" value="ECO:0000318"/>
    <property type="project" value="GO_Central"/>
</dbReference>
<evidence type="ECO:0000256" key="8">
    <source>
        <dbReference type="PIRSR" id="PIRSR001093-1"/>
    </source>
</evidence>
<evidence type="ECO:0000259" key="10">
    <source>
        <dbReference type="Pfam" id="PF00728"/>
    </source>
</evidence>
<keyword evidence="6 7" id="KW-0326">Glycosidase</keyword>
<dbReference type="OrthoDB" id="428480at2759"/>
<evidence type="ECO:0000256" key="7">
    <source>
        <dbReference type="PIRNR" id="PIRNR001093"/>
    </source>
</evidence>
<dbReference type="GO" id="GO:0004563">
    <property type="term" value="F:beta-N-acetylhexosaminidase activity"/>
    <property type="evidence" value="ECO:0000318"/>
    <property type="project" value="GO_Central"/>
</dbReference>
<protein>
    <recommendedName>
        <fullName evidence="7">Beta-hexosaminidase</fullName>
        <ecNumber evidence="7">3.2.1.52</ecNumber>
    </recommendedName>
</protein>
<dbReference type="PIRSF" id="PIRSF001093">
    <property type="entry name" value="B-hxosamndse_ab_euk"/>
    <property type="match status" value="1"/>
</dbReference>
<proteinExistence type="inferred from homology"/>
<dbReference type="EMBL" id="KZ772725">
    <property type="protein sequence ID" value="PTQ38052.1"/>
    <property type="molecule type" value="Genomic_DNA"/>
</dbReference>
<evidence type="ECO:0000256" key="4">
    <source>
        <dbReference type="ARBA" id="ARBA00022801"/>
    </source>
</evidence>
<evidence type="ECO:0000256" key="1">
    <source>
        <dbReference type="ARBA" id="ARBA00001231"/>
    </source>
</evidence>
<comment type="catalytic activity">
    <reaction evidence="1 7">
        <text>Hydrolysis of terminal non-reducing N-acetyl-D-hexosamine residues in N-acetyl-beta-D-hexosaminides.</text>
        <dbReference type="EC" id="3.2.1.52"/>
    </reaction>
</comment>
<evidence type="ECO:0000313" key="12">
    <source>
        <dbReference type="EMBL" id="PTQ38052.1"/>
    </source>
</evidence>
<dbReference type="CDD" id="cd06562">
    <property type="entry name" value="GH20_HexA_HexB-like"/>
    <property type="match status" value="1"/>
</dbReference>
<dbReference type="GO" id="GO:0016020">
    <property type="term" value="C:membrane"/>
    <property type="evidence" value="ECO:0000318"/>
    <property type="project" value="GO_Central"/>
</dbReference>
<dbReference type="EC" id="3.2.1.52" evidence="7"/>
<feature type="domain" description="Beta-hexosaminidase eukaryotic type N-terminal" evidence="11">
    <location>
        <begin position="69"/>
        <end position="192"/>
    </location>
</feature>
<dbReference type="GO" id="GO:0005773">
    <property type="term" value="C:vacuole"/>
    <property type="evidence" value="ECO:0007669"/>
    <property type="project" value="EnsemblPlants"/>
</dbReference>
<dbReference type="PANTHER" id="PTHR22600">
    <property type="entry name" value="BETA-HEXOSAMINIDASE"/>
    <property type="match status" value="1"/>
</dbReference>
<keyword evidence="9" id="KW-1133">Transmembrane helix</keyword>
<dbReference type="SUPFAM" id="SSF51445">
    <property type="entry name" value="(Trans)glycosidases"/>
    <property type="match status" value="1"/>
</dbReference>
<gene>
    <name evidence="12" type="ORF">MARPO_0053s0009</name>
</gene>
<dbReference type="Gramene" id="Mp6g06940.1">
    <property type="protein sequence ID" value="Mp6g06940.1.cds"/>
    <property type="gene ID" value="Mp6g06940"/>
</dbReference>
<evidence type="ECO:0000256" key="6">
    <source>
        <dbReference type="ARBA" id="ARBA00023295"/>
    </source>
</evidence>
<evidence type="ECO:0000256" key="2">
    <source>
        <dbReference type="ARBA" id="ARBA00006285"/>
    </source>
</evidence>
<dbReference type="AlphaFoldDB" id="A0A2R6WW20"/>
<dbReference type="Gene3D" id="3.20.20.80">
    <property type="entry name" value="Glycosidases"/>
    <property type="match status" value="1"/>
</dbReference>
<keyword evidence="3" id="KW-0732">Signal</keyword>
<name>A0A2R6WW20_MARPO</name>
<dbReference type="Pfam" id="PF14845">
    <property type="entry name" value="Glycohydro_20b2"/>
    <property type="match status" value="1"/>
</dbReference>
<dbReference type="Gene3D" id="3.30.379.10">
    <property type="entry name" value="Chitobiase/beta-hexosaminidase domain 2-like"/>
    <property type="match status" value="1"/>
</dbReference>
<evidence type="ECO:0000256" key="5">
    <source>
        <dbReference type="ARBA" id="ARBA00023180"/>
    </source>
</evidence>
<dbReference type="PANTHER" id="PTHR22600:SF21">
    <property type="entry name" value="BETA-HEXOSAMINIDASE A"/>
    <property type="match status" value="1"/>
</dbReference>
<evidence type="ECO:0000313" key="13">
    <source>
        <dbReference type="Proteomes" id="UP000244005"/>
    </source>
</evidence>
<feature type="transmembrane region" description="Helical" evidence="9">
    <location>
        <begin position="7"/>
        <end position="30"/>
    </location>
</feature>
<dbReference type="InterPro" id="IPR029019">
    <property type="entry name" value="HEX_eukaryotic_N"/>
</dbReference>
<comment type="similarity">
    <text evidence="2 7">Belongs to the glycosyl hydrolase 20 family.</text>
</comment>
<evidence type="ECO:0000256" key="3">
    <source>
        <dbReference type="ARBA" id="ARBA00022729"/>
    </source>
</evidence>
<dbReference type="GO" id="GO:0030203">
    <property type="term" value="P:glycosaminoglycan metabolic process"/>
    <property type="evidence" value="ECO:0000318"/>
    <property type="project" value="GO_Central"/>
</dbReference>
<dbReference type="InterPro" id="IPR025705">
    <property type="entry name" value="Beta_hexosaminidase_sua/sub"/>
</dbReference>
<dbReference type="InterPro" id="IPR015883">
    <property type="entry name" value="Glyco_hydro_20_cat"/>
</dbReference>
<keyword evidence="4 7" id="KW-0378">Hydrolase</keyword>
<feature type="active site" description="Proton donor" evidence="8">
    <location>
        <position position="364"/>
    </location>
</feature>
<dbReference type="InterPro" id="IPR029018">
    <property type="entry name" value="Hex-like_dom2"/>
</dbReference>
<keyword evidence="5" id="KW-0325">Glycoprotein</keyword>
<keyword evidence="9" id="KW-0472">Membrane</keyword>
<dbReference type="InterPro" id="IPR017853">
    <property type="entry name" value="GH"/>
</dbReference>
<dbReference type="FunFam" id="3.20.20.80:FF:000063">
    <property type="entry name" value="Beta-hexosaminidase"/>
    <property type="match status" value="1"/>
</dbReference>
<dbReference type="OMA" id="EVYYDCW"/>
<dbReference type="Pfam" id="PF00728">
    <property type="entry name" value="Glyco_hydro_20"/>
    <property type="match status" value="1"/>
</dbReference>
<keyword evidence="9" id="KW-0812">Transmembrane</keyword>
<keyword evidence="13" id="KW-1185">Reference proteome</keyword>
<evidence type="ECO:0000256" key="9">
    <source>
        <dbReference type="SAM" id="Phobius"/>
    </source>
</evidence>
<reference evidence="13" key="1">
    <citation type="journal article" date="2017" name="Cell">
        <title>Insights into land plant evolution garnered from the Marchantia polymorpha genome.</title>
        <authorList>
            <person name="Bowman J.L."/>
            <person name="Kohchi T."/>
            <person name="Yamato K.T."/>
            <person name="Jenkins J."/>
            <person name="Shu S."/>
            <person name="Ishizaki K."/>
            <person name="Yamaoka S."/>
            <person name="Nishihama R."/>
            <person name="Nakamura Y."/>
            <person name="Berger F."/>
            <person name="Adam C."/>
            <person name="Aki S.S."/>
            <person name="Althoff F."/>
            <person name="Araki T."/>
            <person name="Arteaga-Vazquez M.A."/>
            <person name="Balasubrmanian S."/>
            <person name="Barry K."/>
            <person name="Bauer D."/>
            <person name="Boehm C.R."/>
            <person name="Briginshaw L."/>
            <person name="Caballero-Perez J."/>
            <person name="Catarino B."/>
            <person name="Chen F."/>
            <person name="Chiyoda S."/>
            <person name="Chovatia M."/>
            <person name="Davies K.M."/>
            <person name="Delmans M."/>
            <person name="Demura T."/>
            <person name="Dierschke T."/>
            <person name="Dolan L."/>
            <person name="Dorantes-Acosta A.E."/>
            <person name="Eklund D.M."/>
            <person name="Florent S.N."/>
            <person name="Flores-Sandoval E."/>
            <person name="Fujiyama A."/>
            <person name="Fukuzawa H."/>
            <person name="Galik B."/>
            <person name="Grimanelli D."/>
            <person name="Grimwood J."/>
            <person name="Grossniklaus U."/>
            <person name="Hamada T."/>
            <person name="Haseloff J."/>
            <person name="Hetherington A.J."/>
            <person name="Higo A."/>
            <person name="Hirakawa Y."/>
            <person name="Hundley H.N."/>
            <person name="Ikeda Y."/>
            <person name="Inoue K."/>
            <person name="Inoue S.I."/>
            <person name="Ishida S."/>
            <person name="Jia Q."/>
            <person name="Kakita M."/>
            <person name="Kanazawa T."/>
            <person name="Kawai Y."/>
            <person name="Kawashima T."/>
            <person name="Kennedy M."/>
            <person name="Kinose K."/>
            <person name="Kinoshita T."/>
            <person name="Kohara Y."/>
            <person name="Koide E."/>
            <person name="Komatsu K."/>
            <person name="Kopischke S."/>
            <person name="Kubo M."/>
            <person name="Kyozuka J."/>
            <person name="Lagercrantz U."/>
            <person name="Lin S.S."/>
            <person name="Lindquist E."/>
            <person name="Lipzen A.M."/>
            <person name="Lu C.W."/>
            <person name="De Luna E."/>
            <person name="Martienssen R.A."/>
            <person name="Minamino N."/>
            <person name="Mizutani M."/>
            <person name="Mizutani M."/>
            <person name="Mochizuki N."/>
            <person name="Monte I."/>
            <person name="Mosher R."/>
            <person name="Nagasaki H."/>
            <person name="Nakagami H."/>
            <person name="Naramoto S."/>
            <person name="Nishitani K."/>
            <person name="Ohtani M."/>
            <person name="Okamoto T."/>
            <person name="Okumura M."/>
            <person name="Phillips J."/>
            <person name="Pollak B."/>
            <person name="Reinders A."/>
            <person name="Rovekamp M."/>
            <person name="Sano R."/>
            <person name="Sawa S."/>
            <person name="Schmid M.W."/>
            <person name="Shirakawa M."/>
            <person name="Solano R."/>
            <person name="Spunde A."/>
            <person name="Suetsugu N."/>
            <person name="Sugano S."/>
            <person name="Sugiyama A."/>
            <person name="Sun R."/>
            <person name="Suzuki Y."/>
            <person name="Takenaka M."/>
            <person name="Takezawa D."/>
            <person name="Tomogane H."/>
            <person name="Tsuzuki M."/>
            <person name="Ueda T."/>
            <person name="Umeda M."/>
            <person name="Ward J.M."/>
            <person name="Watanabe Y."/>
            <person name="Yazaki K."/>
            <person name="Yokoyama R."/>
            <person name="Yoshitake Y."/>
            <person name="Yotsui I."/>
            <person name="Zachgo S."/>
            <person name="Schmutz J."/>
        </authorList>
    </citation>
    <scope>NUCLEOTIDE SEQUENCE [LARGE SCALE GENOMIC DNA]</scope>
    <source>
        <strain evidence="13">Tak-1</strain>
    </source>
</reference>
<feature type="domain" description="Glycoside hydrolase family 20 catalytic" evidence="10">
    <location>
        <begin position="217"/>
        <end position="521"/>
    </location>
</feature>
<accession>A0A2R6WW20</accession>